<evidence type="ECO:0000313" key="2">
    <source>
        <dbReference type="Proteomes" id="UP000000493"/>
    </source>
</evidence>
<dbReference type="InterPro" id="IPR023214">
    <property type="entry name" value="HAD_sf"/>
</dbReference>
<reference evidence="2" key="1">
    <citation type="submission" date="2011-06" db="EMBL/GenBank/DDBJ databases">
        <title>The complete genome of chromosome of Runella slithyformis DSM 19594.</title>
        <authorList>
            <consortium name="US DOE Joint Genome Institute (JGI-PGF)"/>
            <person name="Lucas S."/>
            <person name="Han J."/>
            <person name="Lapidus A."/>
            <person name="Bruce D."/>
            <person name="Goodwin L."/>
            <person name="Pitluck S."/>
            <person name="Peters L."/>
            <person name="Kyrpides N."/>
            <person name="Mavromatis K."/>
            <person name="Ivanova N."/>
            <person name="Ovchinnikova G."/>
            <person name="Zhang X."/>
            <person name="Misra M."/>
            <person name="Detter J.C."/>
            <person name="Tapia R."/>
            <person name="Han C."/>
            <person name="Land M."/>
            <person name="Hauser L."/>
            <person name="Markowitz V."/>
            <person name="Cheng J.-F."/>
            <person name="Hugenholtz P."/>
            <person name="Woyke T."/>
            <person name="Wu D."/>
            <person name="Tindall B."/>
            <person name="Faehrich R."/>
            <person name="Brambilla E."/>
            <person name="Klenk H.-P."/>
            <person name="Eisen J.A."/>
        </authorList>
    </citation>
    <scope>NUCLEOTIDE SEQUENCE [LARGE SCALE GENOMIC DNA]</scope>
    <source>
        <strain evidence="2">ATCC 29530 / DSM 19594 / LMG 11500 / NCIMB 11436 / LSU 4</strain>
    </source>
</reference>
<proteinExistence type="predicted"/>
<dbReference type="InterPro" id="IPR036412">
    <property type="entry name" value="HAD-like_sf"/>
</dbReference>
<reference evidence="1 2" key="2">
    <citation type="journal article" date="2012" name="Stand. Genomic Sci.">
        <title>Complete genome sequence of the aquatic bacterium Runella slithyformis type strain (LSU 4(T)).</title>
        <authorList>
            <person name="Copeland A."/>
            <person name="Zhang X."/>
            <person name="Misra M."/>
            <person name="Lapidus A."/>
            <person name="Nolan M."/>
            <person name="Lucas S."/>
            <person name="Deshpande S."/>
            <person name="Cheng J.F."/>
            <person name="Tapia R."/>
            <person name="Goodwin L.A."/>
            <person name="Pitluck S."/>
            <person name="Liolios K."/>
            <person name="Pagani I."/>
            <person name="Ivanova N."/>
            <person name="Mikhailova N."/>
            <person name="Pati A."/>
            <person name="Chen A."/>
            <person name="Palaniappan K."/>
            <person name="Land M."/>
            <person name="Hauser L."/>
            <person name="Pan C."/>
            <person name="Jeffries C.D."/>
            <person name="Detter J.C."/>
            <person name="Brambilla E.M."/>
            <person name="Rohde M."/>
            <person name="Djao O.D."/>
            <person name="Goker M."/>
            <person name="Sikorski J."/>
            <person name="Tindall B.J."/>
            <person name="Woyke T."/>
            <person name="Bristow J."/>
            <person name="Eisen J.A."/>
            <person name="Markowitz V."/>
            <person name="Hugenholtz P."/>
            <person name="Kyrpides N.C."/>
            <person name="Klenk H.P."/>
            <person name="Mavromatis K."/>
        </authorList>
    </citation>
    <scope>NUCLEOTIDE SEQUENCE [LARGE SCALE GENOMIC DNA]</scope>
    <source>
        <strain evidence="2">ATCC 29530 / DSM 19594 / LMG 11500 / NCIMB 11436 / LSU 4</strain>
    </source>
</reference>
<evidence type="ECO:0000313" key="1">
    <source>
        <dbReference type="EMBL" id="AEI48132.1"/>
    </source>
</evidence>
<dbReference type="SUPFAM" id="SSF56784">
    <property type="entry name" value="HAD-like"/>
    <property type="match status" value="1"/>
</dbReference>
<dbReference type="Gene3D" id="3.40.50.1000">
    <property type="entry name" value="HAD superfamily/HAD-like"/>
    <property type="match status" value="1"/>
</dbReference>
<organism evidence="1 2">
    <name type="scientific">Runella slithyformis (strain ATCC 29530 / DSM 19594 / LMG 11500 / NCIMB 11436 / LSU 4)</name>
    <dbReference type="NCBI Taxonomy" id="761193"/>
    <lineage>
        <taxon>Bacteria</taxon>
        <taxon>Pseudomonadati</taxon>
        <taxon>Bacteroidota</taxon>
        <taxon>Cytophagia</taxon>
        <taxon>Cytophagales</taxon>
        <taxon>Spirosomataceae</taxon>
        <taxon>Runella</taxon>
    </lineage>
</organism>
<name>A0A7U3ZJ43_RUNSL</name>
<dbReference type="KEGG" id="rsi:Runsl_1708"/>
<gene>
    <name evidence="1" type="ordered locus">Runsl_1708</name>
</gene>
<accession>A0A7U3ZJ43</accession>
<sequence>MTQAISDIAQIFCAQGGEFITSTALFSEKLKKIKAFIFDWDGVFNDGTKNEQGTSNFSEVDSMGINLLRFGWWLHTPEMPYTAVISGERNVTSFQLVQREHYNSCYFRIKHKIAALEHFMNIYDLKPEQVAFFFDDALDLSIAEKCGLRIMVRHQGNPLFRQYVIENGLVDYITGQVGGAFAVREGCELLLGLRQIHDHTITKRLDFYPEYDQYLSERQLIESSFYTLAAGKFELQNIFF</sequence>
<dbReference type="EMBL" id="CP002859">
    <property type="protein sequence ID" value="AEI48132.1"/>
    <property type="molecule type" value="Genomic_DNA"/>
</dbReference>
<dbReference type="Proteomes" id="UP000000493">
    <property type="component" value="Chromosome"/>
</dbReference>
<protein>
    <submittedName>
        <fullName evidence="1">Low specificity phosphatase (HAD superfamily)-like protein</fullName>
    </submittedName>
</protein>
<dbReference type="AlphaFoldDB" id="A0A7U3ZJ43"/>
<keyword evidence="2" id="KW-1185">Reference proteome</keyword>
<dbReference type="RefSeq" id="WP_013927445.1">
    <property type="nucleotide sequence ID" value="NC_015703.1"/>
</dbReference>